<protein>
    <submittedName>
        <fullName evidence="1">Uncharacterized protein</fullName>
    </submittedName>
</protein>
<evidence type="ECO:0000313" key="2">
    <source>
        <dbReference type="Proteomes" id="UP000656804"/>
    </source>
</evidence>
<accession>A0A930UX91</accession>
<dbReference type="EMBL" id="JADIVZ010000006">
    <property type="protein sequence ID" value="MBF4162553.1"/>
    <property type="molecule type" value="Genomic_DNA"/>
</dbReference>
<comment type="caution">
    <text evidence="1">The sequence shown here is derived from an EMBL/GenBank/DDBJ whole genome shotgun (WGS) entry which is preliminary data.</text>
</comment>
<name>A0A930UX91_9ACTN</name>
<dbReference type="AlphaFoldDB" id="A0A930UX91"/>
<reference evidence="1" key="1">
    <citation type="submission" date="2020-11" db="EMBL/GenBank/DDBJ databases">
        <title>Nocardioides sp. CBS4Y-1, whole genome shotgun sequence.</title>
        <authorList>
            <person name="Tuo L."/>
        </authorList>
    </citation>
    <scope>NUCLEOTIDE SEQUENCE</scope>
    <source>
        <strain evidence="1">CBS4Y-1</strain>
    </source>
</reference>
<dbReference type="Proteomes" id="UP000656804">
    <property type="component" value="Unassembled WGS sequence"/>
</dbReference>
<dbReference type="RefSeq" id="WP_194503824.1">
    <property type="nucleotide sequence ID" value="NZ_JADIVZ010000006.1"/>
</dbReference>
<gene>
    <name evidence="1" type="ORF">ISG29_12720</name>
</gene>
<sequence>MAAAPGRESQAAPGAVAFLTSRSGVVWLGTPGRTPGVVVLFGRYPWYDATCGQF</sequence>
<evidence type="ECO:0000313" key="1">
    <source>
        <dbReference type="EMBL" id="MBF4162553.1"/>
    </source>
</evidence>
<organism evidence="1 2">
    <name type="scientific">Nocardioides acrostichi</name>
    <dbReference type="NCBI Taxonomy" id="2784339"/>
    <lineage>
        <taxon>Bacteria</taxon>
        <taxon>Bacillati</taxon>
        <taxon>Actinomycetota</taxon>
        <taxon>Actinomycetes</taxon>
        <taxon>Propionibacteriales</taxon>
        <taxon>Nocardioidaceae</taxon>
        <taxon>Nocardioides</taxon>
    </lineage>
</organism>
<proteinExistence type="predicted"/>
<keyword evidence="2" id="KW-1185">Reference proteome</keyword>